<comment type="caution">
    <text evidence="1">The sequence shown here is derived from an EMBL/GenBank/DDBJ whole genome shotgun (WGS) entry which is preliminary data.</text>
</comment>
<accession>A0A8H7C4Y5</accession>
<reference evidence="1 2" key="1">
    <citation type="journal article" name="Sci. Rep.">
        <title>Telomere-to-telomere assembled and centromere annotated genomes of the two main subspecies of the button mushroom Agaricus bisporus reveal especially polymorphic chromosome ends.</title>
        <authorList>
            <person name="Sonnenberg A.S.M."/>
            <person name="Sedaghat-Telgerd N."/>
            <person name="Lavrijssen B."/>
            <person name="Ohm R.A."/>
            <person name="Hendrickx P.M."/>
            <person name="Scholtmeijer K."/>
            <person name="Baars J.J.P."/>
            <person name="van Peer A."/>
        </authorList>
    </citation>
    <scope>NUCLEOTIDE SEQUENCE [LARGE SCALE GENOMIC DNA]</scope>
    <source>
        <strain evidence="1 2">H119_p4</strain>
    </source>
</reference>
<organism evidence="1 2">
    <name type="scientific">Agaricus bisporus var. burnettii</name>
    <dbReference type="NCBI Taxonomy" id="192524"/>
    <lineage>
        <taxon>Eukaryota</taxon>
        <taxon>Fungi</taxon>
        <taxon>Dikarya</taxon>
        <taxon>Basidiomycota</taxon>
        <taxon>Agaricomycotina</taxon>
        <taxon>Agaricomycetes</taxon>
        <taxon>Agaricomycetidae</taxon>
        <taxon>Agaricales</taxon>
        <taxon>Agaricineae</taxon>
        <taxon>Agaricaceae</taxon>
        <taxon>Agaricus</taxon>
    </lineage>
</organism>
<evidence type="ECO:0000313" key="2">
    <source>
        <dbReference type="Proteomes" id="UP000629468"/>
    </source>
</evidence>
<dbReference type="AlphaFoldDB" id="A0A8H7C4Y5"/>
<protein>
    <recommendedName>
        <fullName evidence="3">F-box domain-containing protein</fullName>
    </recommendedName>
</protein>
<proteinExistence type="predicted"/>
<name>A0A8H7C4Y5_AGABI</name>
<dbReference type="SUPFAM" id="SSF52047">
    <property type="entry name" value="RNI-like"/>
    <property type="match status" value="1"/>
</dbReference>
<sequence length="473" mass="54569">MSNGLVTFSDLPVEIGELIISLCDDDGLLALVKTNRYLNWLLIPILLRRLLQIDIQEGVIEANWCPDDPRRLRLLTLLNLWVYKPTLPTFKYTFFASSCQRFVSQYETGTIAEFLHRISSIDTLSFQRLDNLAGATSAIRKHDSDLWRLNLVALLKLALHRRCRKLTLDRGPMSTYIHEPSSGRFTAAQSKDVASITSFINCPPTLEVLELRDSMMLLPFILPHTLDFLRSQSSVLVELMICEDSLGGWKEFFASVTAPSLQQLVIKRKSFQEPFVVSFDSLFKFFHRHPALRRIKLDHIRIPKVVAPPIERTCLFPNLEYLDAHPTILATLLRYPTHFPKLCYISMSLTSYDGYDRAISVLSSELKYSMSNGTNPIPLSFAFNADKSFISWFRRQCEPPNRLQYLKGLEEITVILETTWFGEMISFLHLLPDWLAPLTNLKVVRVGHPYHIDVCRRELRNLQVYDESDELLW</sequence>
<dbReference type="EMBL" id="JABXXO010000012">
    <property type="protein sequence ID" value="KAF7762123.1"/>
    <property type="molecule type" value="Genomic_DNA"/>
</dbReference>
<evidence type="ECO:0008006" key="3">
    <source>
        <dbReference type="Google" id="ProtNLM"/>
    </source>
</evidence>
<gene>
    <name evidence="1" type="ORF">Agabi119p4_8716</name>
</gene>
<dbReference type="Proteomes" id="UP000629468">
    <property type="component" value="Unassembled WGS sequence"/>
</dbReference>
<evidence type="ECO:0000313" key="1">
    <source>
        <dbReference type="EMBL" id="KAF7762123.1"/>
    </source>
</evidence>